<accession>A0A6I4P1I1</accession>
<dbReference type="AlphaFoldDB" id="A0A6I4P1I1"/>
<reference evidence="3 4" key="1">
    <citation type="submission" date="2019-12" db="EMBL/GenBank/DDBJ databases">
        <authorList>
            <person name="Kim Y.S."/>
        </authorList>
    </citation>
    <scope>NUCLEOTIDE SEQUENCE [LARGE SCALE GENOMIC DNA]</scope>
    <source>
        <strain evidence="3 4">MMS17-SY077</strain>
    </source>
</reference>
<evidence type="ECO:0000256" key="2">
    <source>
        <dbReference type="SAM" id="SignalP"/>
    </source>
</evidence>
<feature type="signal peptide" evidence="2">
    <location>
        <begin position="1"/>
        <end position="31"/>
    </location>
</feature>
<keyword evidence="1" id="KW-0472">Membrane</keyword>
<keyword evidence="1" id="KW-1133">Transmembrane helix</keyword>
<gene>
    <name evidence="3" type="ORF">GB864_08550</name>
</gene>
<keyword evidence="2" id="KW-0732">Signal</keyword>
<feature type="transmembrane region" description="Helical" evidence="1">
    <location>
        <begin position="295"/>
        <end position="317"/>
    </location>
</feature>
<name>A0A6I4P1I1_9MICO</name>
<proteinExistence type="predicted"/>
<keyword evidence="1" id="KW-0812">Transmembrane</keyword>
<dbReference type="Proteomes" id="UP000438182">
    <property type="component" value="Unassembled WGS sequence"/>
</dbReference>
<evidence type="ECO:0000256" key="1">
    <source>
        <dbReference type="SAM" id="Phobius"/>
    </source>
</evidence>
<evidence type="ECO:0000313" key="4">
    <source>
        <dbReference type="Proteomes" id="UP000438182"/>
    </source>
</evidence>
<sequence length="342" mass="34864">MTHRTGIHRRTAAAAAALLALALLPCGLAPAAAEETEVTWGVRTADGVDGPRDNYVFEIEPGASIRDAIVIANYDDAALALDVYAADGFTTEAGQLGVAARDAVPTGIGAWTLPTADRVVVEPGTAVEVPFEVSVPANAEPGDYAGGLLTSLATPEAGDGVAIDRRLGIRIHLRVGGELAPALAIEGLHVDYTGTPNPFGTGTANVSFDVVNAGNARLAAGQQVRLAGPFGMLPVAAVELPDVPELLPGETWHVETTLAGVFPALLLTAEASLAPVAPEGSDAAASPVASTASAWAVPWTLLALVLLAAAGIVLAVVRGRRARVRRRADEDARVQAAVDAAL</sequence>
<keyword evidence="4" id="KW-1185">Reference proteome</keyword>
<evidence type="ECO:0000313" key="3">
    <source>
        <dbReference type="EMBL" id="MWB98595.1"/>
    </source>
</evidence>
<dbReference type="EMBL" id="WSTA01000030">
    <property type="protein sequence ID" value="MWB98595.1"/>
    <property type="molecule type" value="Genomic_DNA"/>
</dbReference>
<comment type="caution">
    <text evidence="3">The sequence shown here is derived from an EMBL/GenBank/DDBJ whole genome shotgun (WGS) entry which is preliminary data.</text>
</comment>
<feature type="chain" id="PRO_5026058623" evidence="2">
    <location>
        <begin position="32"/>
        <end position="342"/>
    </location>
</feature>
<protein>
    <submittedName>
        <fullName evidence="3">DUF916 domain-containing protein</fullName>
    </submittedName>
</protein>
<organism evidence="3 4">
    <name type="scientific">Agromyces seonyuensis</name>
    <dbReference type="NCBI Taxonomy" id="2662446"/>
    <lineage>
        <taxon>Bacteria</taxon>
        <taxon>Bacillati</taxon>
        <taxon>Actinomycetota</taxon>
        <taxon>Actinomycetes</taxon>
        <taxon>Micrococcales</taxon>
        <taxon>Microbacteriaceae</taxon>
        <taxon>Agromyces</taxon>
    </lineage>
</organism>
<feature type="non-terminal residue" evidence="3">
    <location>
        <position position="342"/>
    </location>
</feature>
<dbReference type="RefSeq" id="WP_160424068.1">
    <property type="nucleotide sequence ID" value="NZ_WSTA01000030.1"/>
</dbReference>